<dbReference type="InterPro" id="IPR006764">
    <property type="entry name" value="SAM_dep_MeTrfase_SAV2177_type"/>
</dbReference>
<evidence type="ECO:0000313" key="1">
    <source>
        <dbReference type="EMBL" id="SUH71987.1"/>
    </source>
</evidence>
<dbReference type="Pfam" id="PF04672">
    <property type="entry name" value="Methyltransf_19"/>
    <property type="match status" value="1"/>
</dbReference>
<dbReference type="CDD" id="cd02440">
    <property type="entry name" value="AdoMet_MTases"/>
    <property type="match status" value="1"/>
</dbReference>
<dbReference type="Proteomes" id="UP000255082">
    <property type="component" value="Unassembled WGS sequence"/>
</dbReference>
<reference evidence="1 2" key="1">
    <citation type="submission" date="2018-06" db="EMBL/GenBank/DDBJ databases">
        <authorList>
            <consortium name="Pathogen Informatics"/>
            <person name="Doyle S."/>
        </authorList>
    </citation>
    <scope>NUCLEOTIDE SEQUENCE [LARGE SCALE GENOMIC DNA]</scope>
    <source>
        <strain evidence="1 2">NCTC13184</strain>
    </source>
</reference>
<protein>
    <submittedName>
        <fullName evidence="1">S-adenosyl methyltransferase</fullName>
    </submittedName>
</protein>
<dbReference type="SUPFAM" id="SSF53335">
    <property type="entry name" value="S-adenosyl-L-methionine-dependent methyltransferases"/>
    <property type="match status" value="1"/>
</dbReference>
<accession>A0A379X4L7</accession>
<proteinExistence type="predicted"/>
<dbReference type="OrthoDB" id="4134439at2"/>
<dbReference type="RefSeq" id="WP_062968127.1">
    <property type="nucleotide sequence ID" value="NZ_JAJFOE010000004.1"/>
</dbReference>
<dbReference type="EMBL" id="UGRU01000002">
    <property type="protein sequence ID" value="SUH71987.1"/>
    <property type="molecule type" value="Genomic_DNA"/>
</dbReference>
<dbReference type="AlphaFoldDB" id="A0A379X4L7"/>
<keyword evidence="1" id="KW-0808">Transferase</keyword>
<dbReference type="PIRSF" id="PIRSF017393">
    <property type="entry name" value="MTase_SAV2177"/>
    <property type="match status" value="1"/>
</dbReference>
<sequence length="266" mass="28897">MVDELRTDQAHSARMYDFYLGGHDNYEADRAAAARVLKVFPTAPEMARANRDFMGRAVEYLARQGISQFLDIGTGIPTEPNLHQTAQAVDPAARVVYVDNDPLVLTHARALMQGTPEGRTAFVAADACDAEAILQSPELRATLDLAQPVALSLVALLHFLPDSRRPLEALQTIAAALAPGSWLVISQATGDFAPDTVAEAVRIYRESGLDPQVRSRDEITEFFTATGFELVAPGLVPPHRWPTDTLKATAGADERVSFYAGVGRKR</sequence>
<dbReference type="GO" id="GO:0008168">
    <property type="term" value="F:methyltransferase activity"/>
    <property type="evidence" value="ECO:0007669"/>
    <property type="project" value="UniProtKB-KW"/>
</dbReference>
<evidence type="ECO:0000313" key="2">
    <source>
        <dbReference type="Proteomes" id="UP000255082"/>
    </source>
</evidence>
<organism evidence="1 2">
    <name type="scientific">Nocardia africana</name>
    <dbReference type="NCBI Taxonomy" id="134964"/>
    <lineage>
        <taxon>Bacteria</taxon>
        <taxon>Bacillati</taxon>
        <taxon>Actinomycetota</taxon>
        <taxon>Actinomycetes</taxon>
        <taxon>Mycobacteriales</taxon>
        <taxon>Nocardiaceae</taxon>
        <taxon>Nocardia</taxon>
    </lineage>
</organism>
<keyword evidence="1" id="KW-0489">Methyltransferase</keyword>
<dbReference type="InterPro" id="IPR029063">
    <property type="entry name" value="SAM-dependent_MTases_sf"/>
</dbReference>
<dbReference type="GO" id="GO:0032259">
    <property type="term" value="P:methylation"/>
    <property type="evidence" value="ECO:0007669"/>
    <property type="project" value="UniProtKB-KW"/>
</dbReference>
<name>A0A379X4L7_9NOCA</name>
<gene>
    <name evidence="1" type="ORF">NCTC13184_07365</name>
</gene>
<dbReference type="Gene3D" id="3.40.50.150">
    <property type="entry name" value="Vaccinia Virus protein VP39"/>
    <property type="match status" value="1"/>
</dbReference>